<gene>
    <name evidence="8" type="primary">xerC_2</name>
    <name evidence="8" type="ORF">CHLFYP18_00950</name>
</gene>
<dbReference type="InterPro" id="IPR013762">
    <property type="entry name" value="Integrase-like_cat_sf"/>
</dbReference>
<dbReference type="SUPFAM" id="SSF56349">
    <property type="entry name" value="DNA breaking-rejoining enzymes"/>
    <property type="match status" value="1"/>
</dbReference>
<evidence type="ECO:0000256" key="5">
    <source>
        <dbReference type="PROSITE-ProRule" id="PRU01248"/>
    </source>
</evidence>
<dbReference type="InterPro" id="IPR002104">
    <property type="entry name" value="Integrase_catalytic"/>
</dbReference>
<keyword evidence="3 5" id="KW-0238">DNA-binding</keyword>
<dbReference type="PANTHER" id="PTHR30629:SF2">
    <property type="entry name" value="PROPHAGE INTEGRASE INTS-RELATED"/>
    <property type="match status" value="1"/>
</dbReference>
<dbReference type="Pfam" id="PF00589">
    <property type="entry name" value="Phage_integrase"/>
    <property type="match status" value="1"/>
</dbReference>
<dbReference type="EMBL" id="CACRUH010000053">
    <property type="protein sequence ID" value="VYU43048.1"/>
    <property type="molecule type" value="Genomic_DNA"/>
</dbReference>
<dbReference type="Gene3D" id="1.10.443.10">
    <property type="entry name" value="Intergrase catalytic core"/>
    <property type="match status" value="1"/>
</dbReference>
<keyword evidence="2" id="KW-0229">DNA integration</keyword>
<dbReference type="AlphaFoldDB" id="A0A6N3ETK1"/>
<evidence type="ECO:0000256" key="3">
    <source>
        <dbReference type="ARBA" id="ARBA00023125"/>
    </source>
</evidence>
<evidence type="ECO:0000313" key="8">
    <source>
        <dbReference type="EMBL" id="VYU43048.1"/>
    </source>
</evidence>
<dbReference type="InterPro" id="IPR011010">
    <property type="entry name" value="DNA_brk_join_enz"/>
</dbReference>
<dbReference type="GO" id="GO:0006310">
    <property type="term" value="P:DNA recombination"/>
    <property type="evidence" value="ECO:0007669"/>
    <property type="project" value="UniProtKB-KW"/>
</dbReference>
<dbReference type="InterPro" id="IPR044068">
    <property type="entry name" value="CB"/>
</dbReference>
<evidence type="ECO:0000256" key="4">
    <source>
        <dbReference type="ARBA" id="ARBA00023172"/>
    </source>
</evidence>
<evidence type="ECO:0000256" key="2">
    <source>
        <dbReference type="ARBA" id="ARBA00022908"/>
    </source>
</evidence>
<protein>
    <submittedName>
        <fullName evidence="8">Tyrosine recombinase XerC</fullName>
    </submittedName>
</protein>
<comment type="similarity">
    <text evidence="1">Belongs to the 'phage' integrase family.</text>
</comment>
<dbReference type="Gene3D" id="1.10.150.130">
    <property type="match status" value="1"/>
</dbReference>
<dbReference type="PROSITE" id="PS51898">
    <property type="entry name" value="TYR_RECOMBINASE"/>
    <property type="match status" value="1"/>
</dbReference>
<accession>A0A6N3ETK1</accession>
<dbReference type="PANTHER" id="PTHR30629">
    <property type="entry name" value="PROPHAGE INTEGRASE"/>
    <property type="match status" value="1"/>
</dbReference>
<dbReference type="PROSITE" id="PS51900">
    <property type="entry name" value="CB"/>
    <property type="match status" value="1"/>
</dbReference>
<sequence>MNDNKNTSEIFNLSLLKEALECGILDTDSVLDTLMSTKREQVRKIHNYAITPPAKEGGRWQTCYKGSDGKRKNIKAQTEDELLDKLIPIYFQNSHIDKMTFYELYEEWLEYKQTVTNSPNTIKRHKQHYSKYFEPSALHNRKIKRIDELLLESECNRIVREFNLPRKEWGNIKTILNGMFEYAIRKKYLTENPMDKVQILVKFKQVVRKTGKTETYNSDELNDLNQYLDRMYTETLDTAFLAVKLNFLLGLRVGELVALKWDDYININHLHIVREEVRNQVTNQYEVVEHTKTNRDRFVVLVPKAINILQKIGHTGDYIFMRDGERLTSRQIAYVLEKYAERQGLSTKSTHKMRKTFASNLNASGVPLDCIRELLGHSNLNTTLGYIYNPLTEKETYDLISKAL</sequence>
<keyword evidence="4" id="KW-0233">DNA recombination</keyword>
<organism evidence="8">
    <name type="scientific">Hungatella hathewayi</name>
    <dbReference type="NCBI Taxonomy" id="154046"/>
    <lineage>
        <taxon>Bacteria</taxon>
        <taxon>Bacillati</taxon>
        <taxon>Bacillota</taxon>
        <taxon>Clostridia</taxon>
        <taxon>Lachnospirales</taxon>
        <taxon>Lachnospiraceae</taxon>
        <taxon>Hungatella</taxon>
    </lineage>
</organism>
<feature type="domain" description="Tyr recombinase" evidence="6">
    <location>
        <begin position="211"/>
        <end position="401"/>
    </location>
</feature>
<dbReference type="RefSeq" id="WP_007865725.1">
    <property type="nucleotide sequence ID" value="NZ_CAUFPL010000031.1"/>
</dbReference>
<evidence type="ECO:0000256" key="1">
    <source>
        <dbReference type="ARBA" id="ARBA00008857"/>
    </source>
</evidence>
<evidence type="ECO:0000259" key="6">
    <source>
        <dbReference type="PROSITE" id="PS51898"/>
    </source>
</evidence>
<feature type="domain" description="Core-binding (CB)" evidence="7">
    <location>
        <begin position="99"/>
        <end position="184"/>
    </location>
</feature>
<reference evidence="8" key="1">
    <citation type="submission" date="2019-11" db="EMBL/GenBank/DDBJ databases">
        <authorList>
            <person name="Feng L."/>
        </authorList>
    </citation>
    <scope>NUCLEOTIDE SEQUENCE</scope>
    <source>
        <strain evidence="8">ChathewayiLFYP18</strain>
    </source>
</reference>
<dbReference type="GO" id="GO:0003677">
    <property type="term" value="F:DNA binding"/>
    <property type="evidence" value="ECO:0007669"/>
    <property type="project" value="UniProtKB-UniRule"/>
</dbReference>
<name>A0A6N3ETK1_9FIRM</name>
<dbReference type="GO" id="GO:0015074">
    <property type="term" value="P:DNA integration"/>
    <property type="evidence" value="ECO:0007669"/>
    <property type="project" value="UniProtKB-KW"/>
</dbReference>
<evidence type="ECO:0000259" key="7">
    <source>
        <dbReference type="PROSITE" id="PS51900"/>
    </source>
</evidence>
<dbReference type="InterPro" id="IPR050808">
    <property type="entry name" value="Phage_Integrase"/>
</dbReference>
<proteinExistence type="inferred from homology"/>
<dbReference type="InterPro" id="IPR010998">
    <property type="entry name" value="Integrase_recombinase_N"/>
</dbReference>